<feature type="binding site" evidence="11">
    <location>
        <position position="55"/>
    </location>
    <ligand>
        <name>[4Fe-4S] cluster</name>
        <dbReference type="ChEBI" id="CHEBI:49883"/>
    </ligand>
</feature>
<dbReference type="RefSeq" id="WP_212522317.1">
    <property type="nucleotide sequence ID" value="NZ_JAGSOH010000196.1"/>
</dbReference>
<keyword evidence="6 11" id="KW-0411">Iron-sulfur</keyword>
<comment type="caution">
    <text evidence="13">The sequence shown here is derived from an EMBL/GenBank/DDBJ whole genome shotgun (WGS) entry which is preliminary data.</text>
</comment>
<proteinExistence type="inferred from homology"/>
<dbReference type="Proteomes" id="UP000676325">
    <property type="component" value="Unassembled WGS sequence"/>
</dbReference>
<protein>
    <recommendedName>
        <fullName evidence="11">Transcriptional regulator WhiB</fullName>
    </recommendedName>
</protein>
<dbReference type="PANTHER" id="PTHR38839">
    <property type="entry name" value="TRANSCRIPTIONAL REGULATOR WHID-RELATED"/>
    <property type="match status" value="1"/>
</dbReference>
<evidence type="ECO:0000313" key="14">
    <source>
        <dbReference type="Proteomes" id="UP000676325"/>
    </source>
</evidence>
<keyword evidence="11" id="KW-0963">Cytoplasm</keyword>
<evidence type="ECO:0000256" key="6">
    <source>
        <dbReference type="ARBA" id="ARBA00023014"/>
    </source>
</evidence>
<dbReference type="GO" id="GO:0045892">
    <property type="term" value="P:negative regulation of DNA-templated transcription"/>
    <property type="evidence" value="ECO:0007669"/>
    <property type="project" value="TreeGrafter"/>
</dbReference>
<evidence type="ECO:0000256" key="4">
    <source>
        <dbReference type="ARBA" id="ARBA00022723"/>
    </source>
</evidence>
<keyword evidence="5 11" id="KW-0408">Iron</keyword>
<dbReference type="InterPro" id="IPR034768">
    <property type="entry name" value="4FE4S_WBL"/>
</dbReference>
<gene>
    <name evidence="11" type="primary">whiB</name>
    <name evidence="13" type="ORF">KDK95_33150</name>
</gene>
<evidence type="ECO:0000256" key="5">
    <source>
        <dbReference type="ARBA" id="ARBA00023004"/>
    </source>
</evidence>
<comment type="PTM">
    <text evidence="11">The Fe-S cluster can be nitrosylated by nitric oxide (NO).</text>
</comment>
<comment type="cofactor">
    <cofactor evidence="11">
        <name>[4Fe-4S] cluster</name>
        <dbReference type="ChEBI" id="CHEBI:49883"/>
    </cofactor>
    <text evidence="11">Binds 1 [4Fe-4S] cluster per subunit. Following nitrosylation of the [4Fe-4S] cluster binds 1 [4Fe-8(NO)] cluster per subunit.</text>
</comment>
<comment type="PTM">
    <text evidence="11">Upon Fe-S cluster removal intramolecular disulfide bonds are formed.</text>
</comment>
<dbReference type="Pfam" id="PF02467">
    <property type="entry name" value="Whib"/>
    <property type="match status" value="1"/>
</dbReference>
<dbReference type="HAMAP" id="MF_01479">
    <property type="entry name" value="WhiB"/>
    <property type="match status" value="1"/>
</dbReference>
<dbReference type="PROSITE" id="PS51674">
    <property type="entry name" value="4FE4S_WBL"/>
    <property type="match status" value="1"/>
</dbReference>
<keyword evidence="4 11" id="KW-0479">Metal-binding</keyword>
<dbReference type="EMBL" id="JAGSOH010000196">
    <property type="protein sequence ID" value="MBR7831201.1"/>
    <property type="molecule type" value="Genomic_DNA"/>
</dbReference>
<evidence type="ECO:0000256" key="3">
    <source>
        <dbReference type="ARBA" id="ARBA00022485"/>
    </source>
</evidence>
<keyword evidence="9 11" id="KW-1015">Disulfide bond</keyword>
<evidence type="ECO:0000256" key="9">
    <source>
        <dbReference type="ARBA" id="ARBA00023157"/>
    </source>
</evidence>
<feature type="domain" description="4Fe-4S Wbl-type" evidence="12">
    <location>
        <begin position="14"/>
        <end position="79"/>
    </location>
</feature>
<dbReference type="InterPro" id="IPR003482">
    <property type="entry name" value="Whib"/>
</dbReference>
<keyword evidence="7 11" id="KW-0805">Transcription regulation</keyword>
<dbReference type="AlphaFoldDB" id="A0A941EH50"/>
<evidence type="ECO:0000256" key="10">
    <source>
        <dbReference type="ARBA" id="ARBA00023163"/>
    </source>
</evidence>
<comment type="function">
    <text evidence="11">Acts as a transcriptional regulator. Probably redox-responsive. The apo- but not holo-form probably binds DNA.</text>
</comment>
<dbReference type="GO" id="GO:0005737">
    <property type="term" value="C:cytoplasm"/>
    <property type="evidence" value="ECO:0007669"/>
    <property type="project" value="UniProtKB-SubCell"/>
</dbReference>
<name>A0A941EH50_9ACTN</name>
<dbReference type="GO" id="GO:0035731">
    <property type="term" value="F:dinitrosyl-iron complex binding"/>
    <property type="evidence" value="ECO:0007669"/>
    <property type="project" value="UniProtKB-UniRule"/>
</dbReference>
<keyword evidence="3 11" id="KW-0004">4Fe-4S</keyword>
<evidence type="ECO:0000256" key="1">
    <source>
        <dbReference type="ARBA" id="ARBA00004496"/>
    </source>
</evidence>
<evidence type="ECO:0000256" key="2">
    <source>
        <dbReference type="ARBA" id="ARBA00006597"/>
    </source>
</evidence>
<evidence type="ECO:0000313" key="13">
    <source>
        <dbReference type="EMBL" id="MBR7831201.1"/>
    </source>
</evidence>
<organism evidence="13 14">
    <name type="scientific">Actinospica acidithermotolerans</name>
    <dbReference type="NCBI Taxonomy" id="2828514"/>
    <lineage>
        <taxon>Bacteria</taxon>
        <taxon>Bacillati</taxon>
        <taxon>Actinomycetota</taxon>
        <taxon>Actinomycetes</taxon>
        <taxon>Catenulisporales</taxon>
        <taxon>Actinospicaceae</taxon>
        <taxon>Actinospica</taxon>
    </lineage>
</organism>
<keyword evidence="14" id="KW-1185">Reference proteome</keyword>
<dbReference type="GO" id="GO:0051539">
    <property type="term" value="F:4 iron, 4 sulfur cluster binding"/>
    <property type="evidence" value="ECO:0007669"/>
    <property type="project" value="UniProtKB-UniRule"/>
</dbReference>
<comment type="similarity">
    <text evidence="2 11">Belongs to the WhiB family.</text>
</comment>
<dbReference type="GO" id="GO:0045454">
    <property type="term" value="P:cell redox homeostasis"/>
    <property type="evidence" value="ECO:0007669"/>
    <property type="project" value="TreeGrafter"/>
</dbReference>
<reference evidence="13" key="1">
    <citation type="submission" date="2021-04" db="EMBL/GenBank/DDBJ databases">
        <title>Genome based classification of Actinospica acidithermotolerans sp. nov., an actinobacterium isolated from an Indonesian hot spring.</title>
        <authorList>
            <person name="Kusuma A.B."/>
            <person name="Putra K.E."/>
            <person name="Nafisah S."/>
            <person name="Loh J."/>
            <person name="Nouioui I."/>
            <person name="Goodfellow M."/>
        </authorList>
    </citation>
    <scope>NUCLEOTIDE SEQUENCE</scope>
    <source>
        <strain evidence="13">MGRD01-02</strain>
    </source>
</reference>
<feature type="binding site" evidence="11">
    <location>
        <position position="46"/>
    </location>
    <ligand>
        <name>[4Fe-4S] cluster</name>
        <dbReference type="ChEBI" id="CHEBI:49883"/>
    </ligand>
</feature>
<evidence type="ECO:0000256" key="11">
    <source>
        <dbReference type="HAMAP-Rule" id="MF_01479"/>
    </source>
</evidence>
<dbReference type="GO" id="GO:0003677">
    <property type="term" value="F:DNA binding"/>
    <property type="evidence" value="ECO:0007669"/>
    <property type="project" value="UniProtKB-UniRule"/>
</dbReference>
<dbReference type="GO" id="GO:0046872">
    <property type="term" value="F:metal ion binding"/>
    <property type="evidence" value="ECO:0007669"/>
    <property type="project" value="UniProtKB-KW"/>
</dbReference>
<keyword evidence="10 11" id="KW-0804">Transcription</keyword>
<keyword evidence="8 11" id="KW-0238">DNA-binding</keyword>
<sequence length="87" mass="10155">MAEVEARDWQRDGACRRADGSLFFSPGKDEAPEQRKQRIKAAKEICAQCPVWQRCRRYALENAEEFGVWGGLTEYERKKLIGPPRRR</sequence>
<evidence type="ECO:0000256" key="7">
    <source>
        <dbReference type="ARBA" id="ARBA00023015"/>
    </source>
</evidence>
<evidence type="ECO:0000256" key="8">
    <source>
        <dbReference type="ARBA" id="ARBA00023125"/>
    </source>
</evidence>
<accession>A0A941EH50</accession>
<dbReference type="GO" id="GO:0047134">
    <property type="term" value="F:protein-disulfide reductase [NAD(P)H] activity"/>
    <property type="evidence" value="ECO:0007669"/>
    <property type="project" value="TreeGrafter"/>
</dbReference>
<evidence type="ECO:0000259" key="12">
    <source>
        <dbReference type="PROSITE" id="PS51674"/>
    </source>
</evidence>
<feature type="binding site" evidence="11">
    <location>
        <position position="49"/>
    </location>
    <ligand>
        <name>[4Fe-4S] cluster</name>
        <dbReference type="ChEBI" id="CHEBI:49883"/>
    </ligand>
</feature>
<comment type="subcellular location">
    <subcellularLocation>
        <location evidence="1 11">Cytoplasm</location>
    </subcellularLocation>
</comment>
<feature type="binding site" evidence="11">
    <location>
        <position position="15"/>
    </location>
    <ligand>
        <name>[4Fe-4S] cluster</name>
        <dbReference type="ChEBI" id="CHEBI:49883"/>
    </ligand>
</feature>